<evidence type="ECO:0000313" key="1">
    <source>
        <dbReference type="EMBL" id="KXA91492.1"/>
    </source>
</evidence>
<proteinExistence type="predicted"/>
<gene>
    <name evidence="1" type="ORF">AKJ57_00950</name>
</gene>
<dbReference type="Proteomes" id="UP000070163">
    <property type="component" value="Unassembled WGS sequence"/>
</dbReference>
<evidence type="ECO:0000313" key="2">
    <source>
        <dbReference type="Proteomes" id="UP000070163"/>
    </source>
</evidence>
<evidence type="ECO:0008006" key="3">
    <source>
        <dbReference type="Google" id="ProtNLM"/>
    </source>
</evidence>
<sequence length="78" mass="8882">MGDLYNWVDTEEGKNLINWMKKYYREKIKNLPATGSAGAMVGKSIGDSVRKEAKSKGVPPEEAVRYFFQNIIQQKKAE</sequence>
<dbReference type="EMBL" id="LHXJ01000007">
    <property type="protein sequence ID" value="KXA91492.1"/>
    <property type="molecule type" value="Genomic_DNA"/>
</dbReference>
<name>A0A133UBA7_9EURY</name>
<keyword evidence="2" id="KW-1185">Reference proteome</keyword>
<accession>A0A133UBA7</accession>
<reference evidence="1 2" key="1">
    <citation type="journal article" date="2016" name="Sci. Rep.">
        <title>Metabolic traits of an uncultured archaeal lineage -MSBL1- from brine pools of the Red Sea.</title>
        <authorList>
            <person name="Mwirichia R."/>
            <person name="Alam I."/>
            <person name="Rashid M."/>
            <person name="Vinu M."/>
            <person name="Ba-Alawi W."/>
            <person name="Anthony Kamau A."/>
            <person name="Kamanda Ngugi D."/>
            <person name="Goker M."/>
            <person name="Klenk H.P."/>
            <person name="Bajic V."/>
            <person name="Stingl U."/>
        </authorList>
    </citation>
    <scope>NUCLEOTIDE SEQUENCE [LARGE SCALE GENOMIC DNA]</scope>
    <source>
        <strain evidence="1">SCGC-AAA259A05</strain>
    </source>
</reference>
<comment type="caution">
    <text evidence="1">The sequence shown here is derived from an EMBL/GenBank/DDBJ whole genome shotgun (WGS) entry which is preliminary data.</text>
</comment>
<dbReference type="AlphaFoldDB" id="A0A133UBA7"/>
<protein>
    <recommendedName>
        <fullName evidence="3">Asn/Gln amidotransferase domain-containing protein</fullName>
    </recommendedName>
</protein>
<organism evidence="1 2">
    <name type="scientific">candidate division MSBL1 archaeon SCGC-AAA259A05</name>
    <dbReference type="NCBI Taxonomy" id="1698259"/>
    <lineage>
        <taxon>Archaea</taxon>
        <taxon>Methanobacteriati</taxon>
        <taxon>Methanobacteriota</taxon>
        <taxon>candidate division MSBL1</taxon>
    </lineage>
</organism>